<feature type="signal peptide" evidence="5">
    <location>
        <begin position="1"/>
        <end position="27"/>
    </location>
</feature>
<evidence type="ECO:0000313" key="7">
    <source>
        <dbReference type="Proteomes" id="UP000087171"/>
    </source>
</evidence>
<evidence type="ECO:0000313" key="8">
    <source>
        <dbReference type="RefSeq" id="XP_012572202.1"/>
    </source>
</evidence>
<name>A0A1S3E8Q9_CICAR</name>
<dbReference type="CDD" id="cd00107">
    <property type="entry name" value="Knot1"/>
    <property type="match status" value="1"/>
</dbReference>
<proteinExistence type="predicted"/>
<evidence type="ECO:0000256" key="3">
    <source>
        <dbReference type="ARBA" id="ARBA00022729"/>
    </source>
</evidence>
<dbReference type="PRINTS" id="PR00288">
    <property type="entry name" value="PUROTHIONIN"/>
</dbReference>
<keyword evidence="4" id="KW-1015">Disulfide bond</keyword>
<dbReference type="SMART" id="SM00505">
    <property type="entry name" value="Knot1"/>
    <property type="match status" value="1"/>
</dbReference>
<keyword evidence="3 5" id="KW-0732">Signal</keyword>
<evidence type="ECO:0000256" key="4">
    <source>
        <dbReference type="ARBA" id="ARBA00023157"/>
    </source>
</evidence>
<reference evidence="7" key="1">
    <citation type="journal article" date="2013" name="Nat. Biotechnol.">
        <title>Draft genome sequence of chickpea (Cicer arietinum) provides a resource for trait improvement.</title>
        <authorList>
            <person name="Varshney R.K."/>
            <person name="Song C."/>
            <person name="Saxena R.K."/>
            <person name="Azam S."/>
            <person name="Yu S."/>
            <person name="Sharpe A.G."/>
            <person name="Cannon S."/>
            <person name="Baek J."/>
            <person name="Rosen B.D."/>
            <person name="Tar'an B."/>
            <person name="Millan T."/>
            <person name="Zhang X."/>
            <person name="Ramsay L.D."/>
            <person name="Iwata A."/>
            <person name="Wang Y."/>
            <person name="Nelson W."/>
            <person name="Farmer A.D."/>
            <person name="Gaur P.M."/>
            <person name="Soderlund C."/>
            <person name="Penmetsa R.V."/>
            <person name="Xu C."/>
            <person name="Bharti A.K."/>
            <person name="He W."/>
            <person name="Winter P."/>
            <person name="Zhao S."/>
            <person name="Hane J.K."/>
            <person name="Carrasquilla-Garcia N."/>
            <person name="Condie J.A."/>
            <person name="Upadhyaya H.D."/>
            <person name="Luo M.C."/>
            <person name="Thudi M."/>
            <person name="Gowda C.L."/>
            <person name="Singh N.P."/>
            <person name="Lichtenzveig J."/>
            <person name="Gali K.K."/>
            <person name="Rubio J."/>
            <person name="Nadarajan N."/>
            <person name="Dolezel J."/>
            <person name="Bansal K.C."/>
            <person name="Xu X."/>
            <person name="Edwards D."/>
            <person name="Zhang G."/>
            <person name="Kahl G."/>
            <person name="Gil J."/>
            <person name="Singh K.B."/>
            <person name="Datta S.K."/>
            <person name="Jackson S.A."/>
            <person name="Wang J."/>
            <person name="Cook D.R."/>
        </authorList>
    </citation>
    <scope>NUCLEOTIDE SEQUENCE [LARGE SCALE GENOMIC DNA]</scope>
    <source>
        <strain evidence="7">cv. CDC Frontier</strain>
    </source>
</reference>
<dbReference type="GO" id="GO:0031640">
    <property type="term" value="P:killing of cells of another organism"/>
    <property type="evidence" value="ECO:0007669"/>
    <property type="project" value="UniProtKB-KW"/>
</dbReference>
<dbReference type="SUPFAM" id="SSF57095">
    <property type="entry name" value="Scorpion toxin-like"/>
    <property type="match status" value="1"/>
</dbReference>
<protein>
    <submittedName>
        <fullName evidence="8">Defensin-like protein 1</fullName>
    </submittedName>
</protein>
<evidence type="ECO:0000259" key="6">
    <source>
        <dbReference type="SMART" id="SM00505"/>
    </source>
</evidence>
<dbReference type="PaxDb" id="3827-XP_004503912.1"/>
<dbReference type="Gene3D" id="3.30.30.10">
    <property type="entry name" value="Knottin, scorpion toxin-like"/>
    <property type="match status" value="1"/>
</dbReference>
<keyword evidence="1" id="KW-0929">Antimicrobial</keyword>
<dbReference type="PROSITE" id="PS00940">
    <property type="entry name" value="GAMMA_THIONIN"/>
    <property type="match status" value="1"/>
</dbReference>
<gene>
    <name evidence="8" type="primary">LOC101509202</name>
</gene>
<dbReference type="PANTHER" id="PTHR33147:SF137">
    <property type="entry name" value="DEFENSIN MTDEF4.7"/>
    <property type="match status" value="1"/>
</dbReference>
<reference evidence="8" key="2">
    <citation type="submission" date="2025-08" db="UniProtKB">
        <authorList>
            <consortium name="RefSeq"/>
        </authorList>
    </citation>
    <scope>IDENTIFICATION</scope>
    <source>
        <tissue evidence="8">Etiolated seedlings</tissue>
    </source>
</reference>
<evidence type="ECO:0000256" key="1">
    <source>
        <dbReference type="ARBA" id="ARBA00022529"/>
    </source>
</evidence>
<keyword evidence="7" id="KW-1185">Reference proteome</keyword>
<dbReference type="PANTHER" id="PTHR33147">
    <property type="entry name" value="DEFENSIN-LIKE PROTEIN 1"/>
    <property type="match status" value="1"/>
</dbReference>
<dbReference type="STRING" id="3827.A0A1S3E8Q9"/>
<keyword evidence="2" id="KW-0295">Fungicide</keyword>
<dbReference type="Proteomes" id="UP000087171">
    <property type="component" value="Chromosome Ca6"/>
</dbReference>
<sequence>MEKKTLGVLFMFFLLLTADVAVKTAEARTCESRSHRFKGTCLSDTTCAHACRNEGFSGGDCRGLRRRCFCNRLC</sequence>
<dbReference type="InterPro" id="IPR036574">
    <property type="entry name" value="Scorpion_toxin-like_sf"/>
</dbReference>
<dbReference type="GeneID" id="101509202"/>
<accession>A0A1S3E8Q9</accession>
<dbReference type="InterPro" id="IPR003614">
    <property type="entry name" value="Knottins"/>
</dbReference>
<dbReference type="Pfam" id="PF00304">
    <property type="entry name" value="Gamma-thionin"/>
    <property type="match status" value="1"/>
</dbReference>
<dbReference type="KEGG" id="cam:101509202"/>
<dbReference type="GO" id="GO:0050832">
    <property type="term" value="P:defense response to fungus"/>
    <property type="evidence" value="ECO:0007669"/>
    <property type="project" value="UniProtKB-KW"/>
</dbReference>
<organism evidence="7 8">
    <name type="scientific">Cicer arietinum</name>
    <name type="common">Chickpea</name>
    <name type="synonym">Garbanzo</name>
    <dbReference type="NCBI Taxonomy" id="3827"/>
    <lineage>
        <taxon>Eukaryota</taxon>
        <taxon>Viridiplantae</taxon>
        <taxon>Streptophyta</taxon>
        <taxon>Embryophyta</taxon>
        <taxon>Tracheophyta</taxon>
        <taxon>Spermatophyta</taxon>
        <taxon>Magnoliopsida</taxon>
        <taxon>eudicotyledons</taxon>
        <taxon>Gunneridae</taxon>
        <taxon>Pentapetalae</taxon>
        <taxon>rosids</taxon>
        <taxon>fabids</taxon>
        <taxon>Fabales</taxon>
        <taxon>Fabaceae</taxon>
        <taxon>Papilionoideae</taxon>
        <taxon>50 kb inversion clade</taxon>
        <taxon>NPAAA clade</taxon>
        <taxon>Hologalegina</taxon>
        <taxon>IRL clade</taxon>
        <taxon>Cicereae</taxon>
        <taxon>Cicer</taxon>
    </lineage>
</organism>
<feature type="domain" description="Knottins-like" evidence="6">
    <location>
        <begin position="29"/>
        <end position="74"/>
    </location>
</feature>
<dbReference type="AlphaFoldDB" id="A0A1S3E8Q9"/>
<dbReference type="RefSeq" id="XP_012572202.1">
    <property type="nucleotide sequence ID" value="XM_012716748.2"/>
</dbReference>
<dbReference type="OrthoDB" id="1063609at2759"/>
<evidence type="ECO:0000256" key="2">
    <source>
        <dbReference type="ARBA" id="ARBA00022577"/>
    </source>
</evidence>
<dbReference type="InterPro" id="IPR008176">
    <property type="entry name" value="Defensin_plant"/>
</dbReference>
<evidence type="ECO:0000256" key="5">
    <source>
        <dbReference type="SAM" id="SignalP"/>
    </source>
</evidence>
<feature type="chain" id="PRO_5010320733" evidence="5">
    <location>
        <begin position="28"/>
        <end position="74"/>
    </location>
</feature>